<dbReference type="AlphaFoldDB" id="A0A9D4F350"/>
<gene>
    <name evidence="1" type="ORF">DPMN_168688</name>
</gene>
<comment type="caution">
    <text evidence="1">The sequence shown here is derived from an EMBL/GenBank/DDBJ whole genome shotgun (WGS) entry which is preliminary data.</text>
</comment>
<reference evidence="1" key="2">
    <citation type="submission" date="2020-11" db="EMBL/GenBank/DDBJ databases">
        <authorList>
            <person name="McCartney M.A."/>
            <person name="Auch B."/>
            <person name="Kono T."/>
            <person name="Mallez S."/>
            <person name="Becker A."/>
            <person name="Gohl D.M."/>
            <person name="Silverstein K.A.T."/>
            <person name="Koren S."/>
            <person name="Bechman K.B."/>
            <person name="Herman A."/>
            <person name="Abrahante J.E."/>
            <person name="Garbe J."/>
        </authorList>
    </citation>
    <scope>NUCLEOTIDE SEQUENCE</scope>
    <source>
        <strain evidence="1">Duluth1</strain>
        <tissue evidence="1">Whole animal</tissue>
    </source>
</reference>
<evidence type="ECO:0000313" key="2">
    <source>
        <dbReference type="Proteomes" id="UP000828390"/>
    </source>
</evidence>
<accession>A0A9D4F350</accession>
<evidence type="ECO:0000313" key="1">
    <source>
        <dbReference type="EMBL" id="KAH3790486.1"/>
    </source>
</evidence>
<proteinExistence type="predicted"/>
<organism evidence="1 2">
    <name type="scientific">Dreissena polymorpha</name>
    <name type="common">Zebra mussel</name>
    <name type="synonym">Mytilus polymorpha</name>
    <dbReference type="NCBI Taxonomy" id="45954"/>
    <lineage>
        <taxon>Eukaryota</taxon>
        <taxon>Metazoa</taxon>
        <taxon>Spiralia</taxon>
        <taxon>Lophotrochozoa</taxon>
        <taxon>Mollusca</taxon>
        <taxon>Bivalvia</taxon>
        <taxon>Autobranchia</taxon>
        <taxon>Heteroconchia</taxon>
        <taxon>Euheterodonta</taxon>
        <taxon>Imparidentia</taxon>
        <taxon>Neoheterodontei</taxon>
        <taxon>Myida</taxon>
        <taxon>Dreissenoidea</taxon>
        <taxon>Dreissenidae</taxon>
        <taxon>Dreissena</taxon>
    </lineage>
</organism>
<reference evidence="1" key="1">
    <citation type="journal article" date="2019" name="bioRxiv">
        <title>The Genome of the Zebra Mussel, Dreissena polymorpha: A Resource for Invasive Species Research.</title>
        <authorList>
            <person name="McCartney M.A."/>
            <person name="Auch B."/>
            <person name="Kono T."/>
            <person name="Mallez S."/>
            <person name="Zhang Y."/>
            <person name="Obille A."/>
            <person name="Becker A."/>
            <person name="Abrahante J.E."/>
            <person name="Garbe J."/>
            <person name="Badalamenti J.P."/>
            <person name="Herman A."/>
            <person name="Mangelson H."/>
            <person name="Liachko I."/>
            <person name="Sullivan S."/>
            <person name="Sone E.D."/>
            <person name="Koren S."/>
            <person name="Silverstein K.A.T."/>
            <person name="Beckman K.B."/>
            <person name="Gohl D.M."/>
        </authorList>
    </citation>
    <scope>NUCLEOTIDE SEQUENCE</scope>
    <source>
        <strain evidence="1">Duluth1</strain>
        <tissue evidence="1">Whole animal</tissue>
    </source>
</reference>
<sequence length="146" mass="16743">MNAVYVHIRQTGSKIRTTAREFGVPEASLRHRLCGRVNPESVHSGPQPMFSNEEEAHLVEHIKTMAECGYGYGRAEVVTMASEYAVYLKKRDQAHPLSMKWFRGFMSRWTELKVLKPRGLELQRAKAINMALVTRYYTELGSILDK</sequence>
<evidence type="ECO:0008006" key="3">
    <source>
        <dbReference type="Google" id="ProtNLM"/>
    </source>
</evidence>
<keyword evidence="2" id="KW-1185">Reference proteome</keyword>
<protein>
    <recommendedName>
        <fullName evidence="3">HTH CENPB-type domain-containing protein</fullName>
    </recommendedName>
</protein>
<dbReference type="EMBL" id="JAIWYP010000008">
    <property type="protein sequence ID" value="KAH3790486.1"/>
    <property type="molecule type" value="Genomic_DNA"/>
</dbReference>
<name>A0A9D4F350_DREPO</name>
<dbReference type="Proteomes" id="UP000828390">
    <property type="component" value="Unassembled WGS sequence"/>
</dbReference>